<keyword evidence="3" id="KW-1185">Reference proteome</keyword>
<protein>
    <submittedName>
        <fullName evidence="2">Cellulose synthase operon protein YhjQ</fullName>
    </submittedName>
</protein>
<dbReference type="KEGG" id="pacr:FXN63_05170"/>
<dbReference type="InterPro" id="IPR017746">
    <property type="entry name" value="Cellulose_synthase_operon_BcsQ"/>
</dbReference>
<evidence type="ECO:0000313" key="2">
    <source>
        <dbReference type="EMBL" id="QEI05299.1"/>
    </source>
</evidence>
<dbReference type="NCBIfam" id="TIGR03371">
    <property type="entry name" value="cellulose_yhjQ"/>
    <property type="match status" value="1"/>
</dbReference>
<dbReference type="Gene3D" id="3.40.50.300">
    <property type="entry name" value="P-loop containing nucleotide triphosphate hydrolases"/>
    <property type="match status" value="1"/>
</dbReference>
<feature type="region of interest" description="Disordered" evidence="1">
    <location>
        <begin position="1"/>
        <end position="31"/>
    </location>
</feature>
<feature type="compositionally biased region" description="Basic residues" evidence="1">
    <location>
        <begin position="7"/>
        <end position="24"/>
    </location>
</feature>
<dbReference type="InterPro" id="IPR050678">
    <property type="entry name" value="DNA_Partitioning_ATPase"/>
</dbReference>
<evidence type="ECO:0000313" key="3">
    <source>
        <dbReference type="Proteomes" id="UP000325161"/>
    </source>
</evidence>
<dbReference type="AlphaFoldDB" id="A0A5C0ASP3"/>
<proteinExistence type="predicted"/>
<accession>A0A5C0ASP3</accession>
<dbReference type="PANTHER" id="PTHR13696">
    <property type="entry name" value="P-LOOP CONTAINING NUCLEOSIDE TRIPHOSPHATE HYDROLASE"/>
    <property type="match status" value="1"/>
</dbReference>
<organism evidence="2 3">
    <name type="scientific">Pigmentiphaga aceris</name>
    <dbReference type="NCBI Taxonomy" id="1940612"/>
    <lineage>
        <taxon>Bacteria</taxon>
        <taxon>Pseudomonadati</taxon>
        <taxon>Pseudomonadota</taxon>
        <taxon>Betaproteobacteria</taxon>
        <taxon>Burkholderiales</taxon>
        <taxon>Alcaligenaceae</taxon>
        <taxon>Pigmentiphaga</taxon>
    </lineage>
</organism>
<dbReference type="EMBL" id="CP043046">
    <property type="protein sequence ID" value="QEI05299.1"/>
    <property type="molecule type" value="Genomic_DNA"/>
</dbReference>
<name>A0A5C0ASP3_9BURK</name>
<sequence>MALWQRAHARHARRRGRGPTRRSRMQQGKSTATRRFIIAVASAKGGTGKTSLAANLAATFALSDMPVAVLDLDPQDALYAHLDPVGGHSEGIVGASLDGRHWADIARYSPNGAMVLPYGKTSHTAHQVFERALVNEPDWLAQGLDSLDLSPNCLVVLDTSSTMSGLSAQALGLADLVLIPLLADAASYATVPAMRQLLDAYPPRHDRGRESLYIVNQLDAADELSRDVARLMRRELASRLGGEVAIDPVFRRAHASRCSIFDYDANSRGANDLLACARVIARRFPVTQDA</sequence>
<gene>
    <name evidence="2" type="primary">yhjQ</name>
    <name evidence="2" type="ORF">FXN63_05170</name>
</gene>
<dbReference type="CDD" id="cd02042">
    <property type="entry name" value="ParAB_family"/>
    <property type="match status" value="1"/>
</dbReference>
<dbReference type="SUPFAM" id="SSF52540">
    <property type="entry name" value="P-loop containing nucleoside triphosphate hydrolases"/>
    <property type="match status" value="1"/>
</dbReference>
<dbReference type="InterPro" id="IPR027417">
    <property type="entry name" value="P-loop_NTPase"/>
</dbReference>
<dbReference type="OrthoDB" id="5288747at2"/>
<reference evidence="2 3" key="1">
    <citation type="submission" date="2019-08" db="EMBL/GenBank/DDBJ databases">
        <title>Amphibian skin-associated Pigmentiphaga: genome sequence and occurrence across geography and hosts.</title>
        <authorList>
            <person name="Bletz M.C."/>
            <person name="Bunk B."/>
            <person name="Sproeer C."/>
            <person name="Biwer P."/>
            <person name="Reiter S."/>
            <person name="Rabemananjara F.C.E."/>
            <person name="Schulz S."/>
            <person name="Overmann J."/>
            <person name="Vences M."/>
        </authorList>
    </citation>
    <scope>NUCLEOTIDE SEQUENCE [LARGE SCALE GENOMIC DNA]</scope>
    <source>
        <strain evidence="2 3">Mada1488</strain>
    </source>
</reference>
<evidence type="ECO:0000256" key="1">
    <source>
        <dbReference type="SAM" id="MobiDB-lite"/>
    </source>
</evidence>
<dbReference type="Proteomes" id="UP000325161">
    <property type="component" value="Chromosome"/>
</dbReference>
<dbReference type="PANTHER" id="PTHR13696:SF52">
    <property type="entry name" value="PARA FAMILY PROTEIN CT_582"/>
    <property type="match status" value="1"/>
</dbReference>
<dbReference type="Pfam" id="PF06564">
    <property type="entry name" value="CBP_BcsQ"/>
    <property type="match status" value="1"/>
</dbReference>